<name>A0A915EV55_9BILA</name>
<organism evidence="1 2">
    <name type="scientific">Ditylenchus dipsaci</name>
    <dbReference type="NCBI Taxonomy" id="166011"/>
    <lineage>
        <taxon>Eukaryota</taxon>
        <taxon>Metazoa</taxon>
        <taxon>Ecdysozoa</taxon>
        <taxon>Nematoda</taxon>
        <taxon>Chromadorea</taxon>
        <taxon>Rhabditida</taxon>
        <taxon>Tylenchina</taxon>
        <taxon>Tylenchomorpha</taxon>
        <taxon>Sphaerularioidea</taxon>
        <taxon>Anguinidae</taxon>
        <taxon>Anguininae</taxon>
        <taxon>Ditylenchus</taxon>
    </lineage>
</organism>
<proteinExistence type="predicted"/>
<dbReference type="AlphaFoldDB" id="A0A915EV55"/>
<dbReference type="Proteomes" id="UP000887574">
    <property type="component" value="Unplaced"/>
</dbReference>
<dbReference type="WBParaSite" id="jg9588">
    <property type="protein sequence ID" value="jg9588"/>
    <property type="gene ID" value="jg9588"/>
</dbReference>
<reference evidence="2" key="1">
    <citation type="submission" date="2022-11" db="UniProtKB">
        <authorList>
            <consortium name="WormBaseParasite"/>
        </authorList>
    </citation>
    <scope>IDENTIFICATION</scope>
</reference>
<evidence type="ECO:0000313" key="2">
    <source>
        <dbReference type="WBParaSite" id="jg9588"/>
    </source>
</evidence>
<accession>A0A915EV55</accession>
<protein>
    <submittedName>
        <fullName evidence="2">Uncharacterized protein</fullName>
    </submittedName>
</protein>
<keyword evidence="1" id="KW-1185">Reference proteome</keyword>
<evidence type="ECO:0000313" key="1">
    <source>
        <dbReference type="Proteomes" id="UP000887574"/>
    </source>
</evidence>
<sequence length="162" mass="18171">MKFDSLIRVNEYTLPKYRVLHGLVVNGGLILRCSLIAKRDSGDARYNAPARKLLAAEWKLLIHLLAVSRCSHPSDDSLQGGCNKQRQAGPLLIGNLDVLTENDQYGIARYIQYASQRVPPFVLTQYTQYMDEISKDVTNALHFNYNDSGTLTSQQGKHAGYL</sequence>